<evidence type="ECO:0000256" key="1">
    <source>
        <dbReference type="ARBA" id="ARBA00004651"/>
    </source>
</evidence>
<reference evidence="7 8" key="1">
    <citation type="submission" date="2018-03" db="EMBL/GenBank/DDBJ databases">
        <title>Genomic Encyclopedia of Archaeal and Bacterial Type Strains, Phase II (KMG-II): from individual species to whole genera.</title>
        <authorList>
            <person name="Goeker M."/>
        </authorList>
    </citation>
    <scope>NUCLEOTIDE SEQUENCE [LARGE SCALE GENOMIC DNA]</scope>
    <source>
        <strain evidence="7 8">DSM 13175</strain>
    </source>
</reference>
<feature type="transmembrane region" description="Helical" evidence="6">
    <location>
        <begin position="402"/>
        <end position="424"/>
    </location>
</feature>
<feature type="transmembrane region" description="Helical" evidence="6">
    <location>
        <begin position="307"/>
        <end position="326"/>
    </location>
</feature>
<gene>
    <name evidence="7" type="ORF">CLV38_1092</name>
</gene>
<dbReference type="Proteomes" id="UP000238205">
    <property type="component" value="Unassembled WGS sequence"/>
</dbReference>
<feature type="transmembrane region" description="Helical" evidence="6">
    <location>
        <begin position="49"/>
        <end position="72"/>
    </location>
</feature>
<name>A0A2T0W7K9_9LACT</name>
<dbReference type="EMBL" id="PVTO01000009">
    <property type="protein sequence ID" value="PRY82673.1"/>
    <property type="molecule type" value="Genomic_DNA"/>
</dbReference>
<dbReference type="PANTHER" id="PTHR30250">
    <property type="entry name" value="PST FAMILY PREDICTED COLANIC ACID TRANSPORTER"/>
    <property type="match status" value="1"/>
</dbReference>
<feature type="transmembrane region" description="Helical" evidence="6">
    <location>
        <begin position="118"/>
        <end position="136"/>
    </location>
</feature>
<protein>
    <submittedName>
        <fullName evidence="7">O-antigen/teichoic acid export membrane protein</fullName>
    </submittedName>
</protein>
<evidence type="ECO:0000256" key="6">
    <source>
        <dbReference type="SAM" id="Phobius"/>
    </source>
</evidence>
<evidence type="ECO:0000256" key="3">
    <source>
        <dbReference type="ARBA" id="ARBA00022692"/>
    </source>
</evidence>
<dbReference type="Pfam" id="PF13440">
    <property type="entry name" value="Polysacc_synt_3"/>
    <property type="match status" value="1"/>
</dbReference>
<keyword evidence="8" id="KW-1185">Reference proteome</keyword>
<evidence type="ECO:0000313" key="8">
    <source>
        <dbReference type="Proteomes" id="UP000238205"/>
    </source>
</evidence>
<accession>A0A2T0W7K9</accession>
<sequence length="439" mass="48828">MRMTLNKITKRPFIKNILIMTTGAVAAQLVSFLLQPVITRIYGPEGYGLLGVFMAIVGLLAPISTLTYPIAIVLPSNDNEARGIVHLSLLISTIITIFTGLILIFFNKIIIEMFSLEQIAPFLYLVPIFVLLAGVLQVTEQWLIRKKKFLISAKVKFYHALILNGSKVMIGLYQPVAAVLIIISVFGNGLKAILMIRFSKINFHYKINYKDNVFHDFSKLKKVGLKYNDFPLYRAPQVFLYSISQSLPILILTSFFGPASAGFYSIGKTVLVVPTSLLGKSVSDVFYPRISDAAKNGENITKLIKKAIVGLSVVGCIPFGLVIVFGPQLFGFVFGAEWIVAGEYARWMALGVFFEFINKPCVNSLPVLAAQRFHLIYTALELILRVGLLLLGYYWYSSDVIAVAFYSVSGAILNIILMISTLYLSKRFESVNIKTGKSR</sequence>
<evidence type="ECO:0000256" key="2">
    <source>
        <dbReference type="ARBA" id="ARBA00022475"/>
    </source>
</evidence>
<feature type="transmembrane region" description="Helical" evidence="6">
    <location>
        <begin position="179"/>
        <end position="198"/>
    </location>
</feature>
<organism evidence="7 8">
    <name type="scientific">Alkalibacterium olivapovliticus</name>
    <dbReference type="NCBI Taxonomy" id="99907"/>
    <lineage>
        <taxon>Bacteria</taxon>
        <taxon>Bacillati</taxon>
        <taxon>Bacillota</taxon>
        <taxon>Bacilli</taxon>
        <taxon>Lactobacillales</taxon>
        <taxon>Carnobacteriaceae</taxon>
        <taxon>Alkalibacterium</taxon>
    </lineage>
</organism>
<dbReference type="OrthoDB" id="109075at2"/>
<evidence type="ECO:0000256" key="4">
    <source>
        <dbReference type="ARBA" id="ARBA00022989"/>
    </source>
</evidence>
<comment type="caution">
    <text evidence="7">The sequence shown here is derived from an EMBL/GenBank/DDBJ whole genome shotgun (WGS) entry which is preliminary data.</text>
</comment>
<keyword evidence="2" id="KW-1003">Cell membrane</keyword>
<keyword evidence="3 6" id="KW-0812">Transmembrane</keyword>
<keyword evidence="5 6" id="KW-0472">Membrane</keyword>
<dbReference type="AlphaFoldDB" id="A0A2T0W7K9"/>
<dbReference type="RefSeq" id="WP_106192691.1">
    <property type="nucleotide sequence ID" value="NZ_PVTO01000009.1"/>
</dbReference>
<comment type="subcellular location">
    <subcellularLocation>
        <location evidence="1">Cell membrane</location>
        <topology evidence="1">Multi-pass membrane protein</topology>
    </subcellularLocation>
</comment>
<dbReference type="InterPro" id="IPR050833">
    <property type="entry name" value="Poly_Biosynth_Transport"/>
</dbReference>
<proteinExistence type="predicted"/>
<dbReference type="PANTHER" id="PTHR30250:SF28">
    <property type="entry name" value="POLYSACCHARIDE BIOSYNTHESIS PROTEIN"/>
    <property type="match status" value="1"/>
</dbReference>
<dbReference type="GO" id="GO:0005886">
    <property type="term" value="C:plasma membrane"/>
    <property type="evidence" value="ECO:0007669"/>
    <property type="project" value="UniProtKB-SubCell"/>
</dbReference>
<keyword evidence="4 6" id="KW-1133">Transmembrane helix</keyword>
<feature type="transmembrane region" description="Helical" evidence="6">
    <location>
        <begin position="238"/>
        <end position="257"/>
    </location>
</feature>
<feature type="transmembrane region" description="Helical" evidence="6">
    <location>
        <begin position="375"/>
        <end position="396"/>
    </location>
</feature>
<evidence type="ECO:0000256" key="5">
    <source>
        <dbReference type="ARBA" id="ARBA00023136"/>
    </source>
</evidence>
<feature type="transmembrane region" description="Helical" evidence="6">
    <location>
        <begin position="84"/>
        <end position="106"/>
    </location>
</feature>
<evidence type="ECO:0000313" key="7">
    <source>
        <dbReference type="EMBL" id="PRY82673.1"/>
    </source>
</evidence>